<accession>A0A645CIF9</accession>
<dbReference type="EMBL" id="VSSQ01027463">
    <property type="protein sequence ID" value="MPM76730.1"/>
    <property type="molecule type" value="Genomic_DNA"/>
</dbReference>
<evidence type="ECO:0000259" key="1">
    <source>
        <dbReference type="Pfam" id="PF12695"/>
    </source>
</evidence>
<comment type="caution">
    <text evidence="2">The sequence shown here is derived from an EMBL/GenBank/DDBJ whole genome shotgun (WGS) entry which is preliminary data.</text>
</comment>
<organism evidence="2">
    <name type="scientific">bioreactor metagenome</name>
    <dbReference type="NCBI Taxonomy" id="1076179"/>
    <lineage>
        <taxon>unclassified sequences</taxon>
        <taxon>metagenomes</taxon>
        <taxon>ecological metagenomes</taxon>
    </lineage>
</organism>
<proteinExistence type="predicted"/>
<name>A0A645CIF9_9ZZZZ</name>
<dbReference type="AlphaFoldDB" id="A0A645CIF9"/>
<reference evidence="2" key="1">
    <citation type="submission" date="2019-08" db="EMBL/GenBank/DDBJ databases">
        <authorList>
            <person name="Kucharzyk K."/>
            <person name="Murdoch R.W."/>
            <person name="Higgins S."/>
            <person name="Loffler F."/>
        </authorList>
    </citation>
    <scope>NUCLEOTIDE SEQUENCE</scope>
</reference>
<dbReference type="InterPro" id="IPR029059">
    <property type="entry name" value="AB_hydrolase_5"/>
</dbReference>
<dbReference type="GO" id="GO:0016787">
    <property type="term" value="F:hydrolase activity"/>
    <property type="evidence" value="ECO:0007669"/>
    <property type="project" value="InterPro"/>
</dbReference>
<gene>
    <name evidence="2" type="ORF">SDC9_123729</name>
</gene>
<dbReference type="SUPFAM" id="SSF53474">
    <property type="entry name" value="alpha/beta-Hydrolases"/>
    <property type="match status" value="1"/>
</dbReference>
<sequence>MKKGTRKFLFGIVSLLALLAVAFYFYTADYYRADETALAVYTTQAGSIRTQGNYTVFAPPPGAAGTAGLIFYPGGKVDEQAYAPLLSALAQNGVTCVLVKMPFHLAVLDINAANGATALAPGVQSWYIGGHSLGGAMASSYAAKHTQLVRGVVLLGAYPTAQSGLPLLTLVGSNDGVINREKLAAVPDVITIEGGNHAQFGNYGLQQGDGTATISAESQQSETVAQILQFIAAIG</sequence>
<dbReference type="Gene3D" id="3.40.50.1820">
    <property type="entry name" value="alpha/beta hydrolase"/>
    <property type="match status" value="1"/>
</dbReference>
<protein>
    <recommendedName>
        <fullName evidence="1">Alpha/beta hydrolase fold-5 domain-containing protein</fullName>
    </recommendedName>
</protein>
<dbReference type="InterPro" id="IPR029058">
    <property type="entry name" value="AB_hydrolase_fold"/>
</dbReference>
<evidence type="ECO:0000313" key="2">
    <source>
        <dbReference type="EMBL" id="MPM76730.1"/>
    </source>
</evidence>
<dbReference type="Pfam" id="PF12695">
    <property type="entry name" value="Abhydrolase_5"/>
    <property type="match status" value="1"/>
</dbReference>
<feature type="domain" description="Alpha/beta hydrolase fold-5" evidence="1">
    <location>
        <begin position="68"/>
        <end position="220"/>
    </location>
</feature>